<sequence>MSTGTIHEIADDLFLIEGHHPHTLWDDPDLPTIAIYRRGPRLYLLDSGVGDDQYRAILEVVRGFDGIEEVLLLNSHGHVDHLGNNHVLQAISATRRRHYIPRAARSALDYEAFFAKMYRSGIGYFDYLAGLDLDPERIASLLRTLGASSTLTSDDVAGLGHQLNALGITSALGGFIPSLVVDIILQTYPEVFLSVDTMTDYEDLGPAQAISIGSAEWTGWSFTDDEGALEVQVLQSGGHSAGGVVFFLPAHGFLMLADETSALPIWTDSDPRKIAATATRALSMIDEGHLRQLCAGHKPMLPVVADAARTQLQQILDVGAEFAATVDAVLERNADGLSVDELYDVLVAEATPNSVITISSSLQFPVFATFLKLTLLNHCRLNHYPVGTNTSGRPTFRLR</sequence>
<dbReference type="SUPFAM" id="SSF56281">
    <property type="entry name" value="Metallo-hydrolase/oxidoreductase"/>
    <property type="match status" value="1"/>
</dbReference>
<dbReference type="Gene3D" id="3.60.15.10">
    <property type="entry name" value="Ribonuclease Z/Hydroxyacylglutathione hydrolase-like"/>
    <property type="match status" value="1"/>
</dbReference>
<dbReference type="InterPro" id="IPR036866">
    <property type="entry name" value="RibonucZ/Hydroxyglut_hydro"/>
</dbReference>
<dbReference type="Proteomes" id="UP001067235">
    <property type="component" value="Unassembled WGS sequence"/>
</dbReference>
<accession>A0ABT4MVC9</accession>
<evidence type="ECO:0000313" key="2">
    <source>
        <dbReference type="EMBL" id="MCZ4550968.1"/>
    </source>
</evidence>
<keyword evidence="3" id="KW-1185">Reference proteome</keyword>
<dbReference type="InterPro" id="IPR001279">
    <property type="entry name" value="Metallo-B-lactamas"/>
</dbReference>
<feature type="domain" description="Metallo-beta-lactamase" evidence="1">
    <location>
        <begin position="38"/>
        <end position="113"/>
    </location>
</feature>
<proteinExistence type="predicted"/>
<name>A0ABT4MVC9_GORRU</name>
<evidence type="ECO:0000313" key="3">
    <source>
        <dbReference type="Proteomes" id="UP001067235"/>
    </source>
</evidence>
<dbReference type="EMBL" id="JAPWIE010000003">
    <property type="protein sequence ID" value="MCZ4550968.1"/>
    <property type="molecule type" value="Genomic_DNA"/>
</dbReference>
<comment type="caution">
    <text evidence="2">The sequence shown here is derived from an EMBL/GenBank/DDBJ whole genome shotgun (WGS) entry which is preliminary data.</text>
</comment>
<dbReference type="RefSeq" id="WP_301571574.1">
    <property type="nucleotide sequence ID" value="NZ_JAPWIE010000003.1"/>
</dbReference>
<dbReference type="Pfam" id="PF00753">
    <property type="entry name" value="Lactamase_B"/>
    <property type="match status" value="1"/>
</dbReference>
<organism evidence="2 3">
    <name type="scientific">Gordonia rubripertincta</name>
    <name type="common">Rhodococcus corallinus</name>
    <dbReference type="NCBI Taxonomy" id="36822"/>
    <lineage>
        <taxon>Bacteria</taxon>
        <taxon>Bacillati</taxon>
        <taxon>Actinomycetota</taxon>
        <taxon>Actinomycetes</taxon>
        <taxon>Mycobacteriales</taxon>
        <taxon>Gordoniaceae</taxon>
        <taxon>Gordonia</taxon>
    </lineage>
</organism>
<protein>
    <submittedName>
        <fullName evidence="2">MBL fold metallo-hydrolase</fullName>
    </submittedName>
</protein>
<reference evidence="2" key="1">
    <citation type="submission" date="2022-12" db="EMBL/GenBank/DDBJ databases">
        <authorList>
            <person name="Krivoruchko A.V."/>
            <person name="Elkin A."/>
        </authorList>
    </citation>
    <scope>NUCLEOTIDE SEQUENCE</scope>
    <source>
        <strain evidence="2">IEGM 1388</strain>
    </source>
</reference>
<evidence type="ECO:0000259" key="1">
    <source>
        <dbReference type="Pfam" id="PF00753"/>
    </source>
</evidence>
<gene>
    <name evidence="2" type="ORF">O4213_13315</name>
</gene>